<feature type="coiled-coil region" evidence="1">
    <location>
        <begin position="148"/>
        <end position="175"/>
    </location>
</feature>
<proteinExistence type="predicted"/>
<feature type="non-terminal residue" evidence="2">
    <location>
        <position position="1"/>
    </location>
</feature>
<dbReference type="AlphaFoldDB" id="A0A382V052"/>
<sequence length="289" mass="33372">GEHKESDIAEKLISNETLFTGKSLAQIEKRVMELKELQRRTEEELESSAREKKRRVEARLSRQDKATWTEYIRDMGADEGGEHVWTDLHARVQKLARNHKLRIAQPTPSRIDNSESDIAVITQVKPGELLEIFHRVEQQLDELPGGRKSLLRKQARELEESQRKAEEKRRLEERRRLEASLSKRDKATWEAYTRSMGTNEGGERARTDLHDRLWGIARTQKLRIGRSTPSMNDDPEFASFEKHTVNLNFTALDSSLVNYLVALAKEPQMVRVGSLTLRPYPRDPKILAG</sequence>
<accession>A0A382V052</accession>
<organism evidence="2">
    <name type="scientific">marine metagenome</name>
    <dbReference type="NCBI Taxonomy" id="408172"/>
    <lineage>
        <taxon>unclassified sequences</taxon>
        <taxon>metagenomes</taxon>
        <taxon>ecological metagenomes</taxon>
    </lineage>
</organism>
<reference evidence="2" key="1">
    <citation type="submission" date="2018-05" db="EMBL/GenBank/DDBJ databases">
        <authorList>
            <person name="Lanie J.A."/>
            <person name="Ng W.-L."/>
            <person name="Kazmierczak K.M."/>
            <person name="Andrzejewski T.M."/>
            <person name="Davidsen T.M."/>
            <person name="Wayne K.J."/>
            <person name="Tettelin H."/>
            <person name="Glass J.I."/>
            <person name="Rusch D."/>
            <person name="Podicherti R."/>
            <person name="Tsui H.-C.T."/>
            <person name="Winkler M.E."/>
        </authorList>
    </citation>
    <scope>NUCLEOTIDE SEQUENCE</scope>
</reference>
<gene>
    <name evidence="2" type="ORF">METZ01_LOCUS392717</name>
</gene>
<evidence type="ECO:0000313" key="2">
    <source>
        <dbReference type="EMBL" id="SVD39863.1"/>
    </source>
</evidence>
<keyword evidence="1" id="KW-0175">Coiled coil</keyword>
<feature type="non-terminal residue" evidence="2">
    <location>
        <position position="289"/>
    </location>
</feature>
<dbReference type="EMBL" id="UINC01148146">
    <property type="protein sequence ID" value="SVD39863.1"/>
    <property type="molecule type" value="Genomic_DNA"/>
</dbReference>
<name>A0A382V052_9ZZZZ</name>
<protein>
    <submittedName>
        <fullName evidence="2">Uncharacterized protein</fullName>
    </submittedName>
</protein>
<feature type="coiled-coil region" evidence="1">
    <location>
        <begin position="24"/>
        <end position="54"/>
    </location>
</feature>
<evidence type="ECO:0000256" key="1">
    <source>
        <dbReference type="SAM" id="Coils"/>
    </source>
</evidence>